<proteinExistence type="predicted"/>
<accession>A0ABQ9XSI5</accession>
<gene>
    <name evidence="1" type="ORF">BLNAU_11005</name>
</gene>
<organism evidence="1 2">
    <name type="scientific">Blattamonas nauphoetae</name>
    <dbReference type="NCBI Taxonomy" id="2049346"/>
    <lineage>
        <taxon>Eukaryota</taxon>
        <taxon>Metamonada</taxon>
        <taxon>Preaxostyla</taxon>
        <taxon>Oxymonadida</taxon>
        <taxon>Blattamonas</taxon>
    </lineage>
</organism>
<comment type="caution">
    <text evidence="1">The sequence shown here is derived from an EMBL/GenBank/DDBJ whole genome shotgun (WGS) entry which is preliminary data.</text>
</comment>
<reference evidence="1 2" key="1">
    <citation type="journal article" date="2022" name="bioRxiv">
        <title>Genomics of Preaxostyla Flagellates Illuminates Evolutionary Transitions and the Path Towards Mitochondrial Loss.</title>
        <authorList>
            <person name="Novak L.V.F."/>
            <person name="Treitli S.C."/>
            <person name="Pyrih J."/>
            <person name="Halakuc P."/>
            <person name="Pipaliya S.V."/>
            <person name="Vacek V."/>
            <person name="Brzon O."/>
            <person name="Soukal P."/>
            <person name="Eme L."/>
            <person name="Dacks J.B."/>
            <person name="Karnkowska A."/>
            <person name="Elias M."/>
            <person name="Hampl V."/>
        </authorList>
    </citation>
    <scope>NUCLEOTIDE SEQUENCE [LARGE SCALE GENOMIC DNA]</scope>
    <source>
        <strain evidence="1">NAU3</strain>
        <tissue evidence="1">Gut</tissue>
    </source>
</reference>
<sequence>MAWFVEVVLFLDHRLKLLPSAPPLTTDDIRIDNSRVVCINPPPSASSTPRDDAFSSDLSVICELFLTSLLILEDNSTLDYPLDPNHRDLIVQETCPIDASVPFLQIWLTLHAKRLVTALVGERARRGLWTLPEHSIFRQKDVETSKELADVVNAVRKRYTKETIQEEILIFHEWKGADLQIGLGTDLKVYTQIRHFLVHFD</sequence>
<evidence type="ECO:0000313" key="2">
    <source>
        <dbReference type="Proteomes" id="UP001281761"/>
    </source>
</evidence>
<protein>
    <submittedName>
        <fullName evidence="1">Uncharacterized protein</fullName>
    </submittedName>
</protein>
<name>A0ABQ9XSI5_9EUKA</name>
<keyword evidence="2" id="KW-1185">Reference proteome</keyword>
<dbReference type="Proteomes" id="UP001281761">
    <property type="component" value="Unassembled WGS sequence"/>
</dbReference>
<evidence type="ECO:0000313" key="1">
    <source>
        <dbReference type="EMBL" id="KAK2954042.1"/>
    </source>
</evidence>
<dbReference type="EMBL" id="JARBJD010000083">
    <property type="protein sequence ID" value="KAK2954042.1"/>
    <property type="molecule type" value="Genomic_DNA"/>
</dbReference>